<dbReference type="GO" id="GO:0005829">
    <property type="term" value="C:cytosol"/>
    <property type="evidence" value="ECO:0007669"/>
    <property type="project" value="TreeGrafter"/>
</dbReference>
<dbReference type="Proteomes" id="UP000565262">
    <property type="component" value="Unassembled WGS sequence"/>
</dbReference>
<comment type="subcellular location">
    <subcellularLocation>
        <location evidence="5">Cytoplasm</location>
    </subcellularLocation>
    <text evidence="5">Associates with late stage pre-50S ribosomal subunits.</text>
</comment>
<dbReference type="PIRSF" id="PIRSF016183">
    <property type="entry name" value="UCP016183"/>
    <property type="match status" value="1"/>
</dbReference>
<dbReference type="PANTHER" id="PTHR38101:SF1">
    <property type="entry name" value="UPF0307 PROTEIN YJGA"/>
    <property type="match status" value="1"/>
</dbReference>
<proteinExistence type="inferred from homology"/>
<evidence type="ECO:0000256" key="3">
    <source>
        <dbReference type="ARBA" id="ARBA00022730"/>
    </source>
</evidence>
<comment type="similarity">
    <text evidence="5">Belongs to the DarP family.</text>
</comment>
<keyword evidence="2 5" id="KW-0690">Ribosome biogenesis</keyword>
<comment type="function">
    <text evidence="5">Member of a network of 50S ribosomal subunit biogenesis factors which assembles along the 30S-50S interface, preventing incorrect 23S rRNA structures from forming. Promotes peptidyl transferase center (PTC) maturation.</text>
</comment>
<dbReference type="CDD" id="cd16331">
    <property type="entry name" value="YjgA-like"/>
    <property type="match status" value="1"/>
</dbReference>
<dbReference type="InterPro" id="IPR023153">
    <property type="entry name" value="DarP_sf"/>
</dbReference>
<dbReference type="GO" id="GO:0019843">
    <property type="term" value="F:rRNA binding"/>
    <property type="evidence" value="ECO:0007669"/>
    <property type="project" value="UniProtKB-UniRule"/>
</dbReference>
<dbReference type="FunFam" id="1.10.60.30:FF:000002">
    <property type="entry name" value="UPF0307 protein YjgA"/>
    <property type="match status" value="1"/>
</dbReference>
<dbReference type="SUPFAM" id="SSF158710">
    <property type="entry name" value="PSPTO4464-like"/>
    <property type="match status" value="1"/>
</dbReference>
<name>A0A839ILZ1_9GAMM</name>
<comment type="caution">
    <text evidence="6">The sequence shown here is derived from an EMBL/GenBank/DDBJ whole genome shotgun (WGS) entry which is preliminary data.</text>
</comment>
<evidence type="ECO:0000256" key="5">
    <source>
        <dbReference type="HAMAP-Rule" id="MF_00765"/>
    </source>
</evidence>
<evidence type="ECO:0000256" key="1">
    <source>
        <dbReference type="ARBA" id="ARBA00022490"/>
    </source>
</evidence>
<evidence type="ECO:0000313" key="6">
    <source>
        <dbReference type="EMBL" id="MBB1485730.1"/>
    </source>
</evidence>
<dbReference type="HAMAP" id="MF_00765">
    <property type="entry name" value="DarP"/>
    <property type="match status" value="1"/>
</dbReference>
<reference evidence="6 7" key="1">
    <citation type="submission" date="2020-08" db="EMBL/GenBank/DDBJ databases">
        <title>Oceanospirillum sp. nov. isolated from marine sediment.</title>
        <authorList>
            <person name="Ji X."/>
        </authorList>
    </citation>
    <scope>NUCLEOTIDE SEQUENCE [LARGE SCALE GENOMIC DNA]</scope>
    <source>
        <strain evidence="6 7">D5</strain>
    </source>
</reference>
<dbReference type="GO" id="GO:0043022">
    <property type="term" value="F:ribosome binding"/>
    <property type="evidence" value="ECO:0007669"/>
    <property type="project" value="UniProtKB-UniRule"/>
</dbReference>
<keyword evidence="1 5" id="KW-0963">Cytoplasm</keyword>
<accession>A0A839ILZ1</accession>
<organism evidence="6 7">
    <name type="scientific">Oceanospirillum sediminis</name>
    <dbReference type="NCBI Taxonomy" id="2760088"/>
    <lineage>
        <taxon>Bacteria</taxon>
        <taxon>Pseudomonadati</taxon>
        <taxon>Pseudomonadota</taxon>
        <taxon>Gammaproteobacteria</taxon>
        <taxon>Oceanospirillales</taxon>
        <taxon>Oceanospirillaceae</taxon>
        <taxon>Oceanospirillum</taxon>
    </lineage>
</organism>
<dbReference type="InterPro" id="IPR006839">
    <property type="entry name" value="DarP"/>
</dbReference>
<dbReference type="PANTHER" id="PTHR38101">
    <property type="entry name" value="UPF0307 PROTEIN YJGA"/>
    <property type="match status" value="1"/>
</dbReference>
<dbReference type="EMBL" id="JACJFM010000003">
    <property type="protein sequence ID" value="MBB1485730.1"/>
    <property type="molecule type" value="Genomic_DNA"/>
</dbReference>
<keyword evidence="3 5" id="KW-0699">rRNA-binding</keyword>
<dbReference type="Gene3D" id="1.10.60.30">
    <property type="entry name" value="PSPTO4464-like domains"/>
    <property type="match status" value="2"/>
</dbReference>
<dbReference type="NCBIfam" id="NF003593">
    <property type="entry name" value="PRK05255.1-1"/>
    <property type="match status" value="1"/>
</dbReference>
<gene>
    <name evidence="5" type="primary">darP</name>
    <name evidence="6" type="ORF">H4O21_03785</name>
</gene>
<keyword evidence="4 5" id="KW-0694">RNA-binding</keyword>
<protein>
    <recommendedName>
        <fullName evidence="5">Dual-action ribosomal maturation protein DarP</fullName>
    </recommendedName>
    <alternativeName>
        <fullName evidence="5">Large ribosomal subunit assembly factor DarP</fullName>
    </alternativeName>
</protein>
<dbReference type="RefSeq" id="WP_182807512.1">
    <property type="nucleotide sequence ID" value="NZ_JACJFM010000003.1"/>
</dbReference>
<dbReference type="AlphaFoldDB" id="A0A839ILZ1"/>
<dbReference type="Pfam" id="PF04751">
    <property type="entry name" value="DarP"/>
    <property type="match status" value="1"/>
</dbReference>
<dbReference type="GO" id="GO:1902626">
    <property type="term" value="P:assembly of large subunit precursor of preribosome"/>
    <property type="evidence" value="ECO:0007669"/>
    <property type="project" value="UniProtKB-UniRule"/>
</dbReference>
<evidence type="ECO:0000256" key="2">
    <source>
        <dbReference type="ARBA" id="ARBA00022517"/>
    </source>
</evidence>
<keyword evidence="7" id="KW-1185">Reference proteome</keyword>
<evidence type="ECO:0000256" key="4">
    <source>
        <dbReference type="ARBA" id="ARBA00022884"/>
    </source>
</evidence>
<sequence length="171" mass="20229">MSEEIFDEYEEYEEGPSKTQIKREMQALQDMGKKILGLSADQQKQLPLSDDMYAAIDEYRRIRSHEAQRRHLQYVGKVMRREDVDAISEKLALFDTTSDAYNRQFHKLEHWRDRLVAEGDKALNELMAEKPDADRQSLRQLIRTAQKEQSQNKPPAAARKIFRKLREIYDL</sequence>
<evidence type="ECO:0000313" key="7">
    <source>
        <dbReference type="Proteomes" id="UP000565262"/>
    </source>
</evidence>